<dbReference type="EMBL" id="BK015666">
    <property type="protein sequence ID" value="DAE18955.1"/>
    <property type="molecule type" value="Genomic_DNA"/>
</dbReference>
<name>A0A8S5QJE4_9CAUD</name>
<organism evidence="1">
    <name type="scientific">Siphoviridae sp. ctiOl67</name>
    <dbReference type="NCBI Taxonomy" id="2825622"/>
    <lineage>
        <taxon>Viruses</taxon>
        <taxon>Duplodnaviria</taxon>
        <taxon>Heunggongvirae</taxon>
        <taxon>Uroviricota</taxon>
        <taxon>Caudoviricetes</taxon>
    </lineage>
</organism>
<evidence type="ECO:0000313" key="1">
    <source>
        <dbReference type="EMBL" id="DAE18955.1"/>
    </source>
</evidence>
<protein>
    <submittedName>
        <fullName evidence="1">Uncharacterized protein</fullName>
    </submittedName>
</protein>
<proteinExistence type="predicted"/>
<sequence length="29" mass="3454">MNNWSLHKLFLRIKTHLLILNMSTPFSVV</sequence>
<reference evidence="1" key="1">
    <citation type="journal article" date="2021" name="Proc. Natl. Acad. Sci. U.S.A.">
        <title>A Catalog of Tens of Thousands of Viruses from Human Metagenomes Reveals Hidden Associations with Chronic Diseases.</title>
        <authorList>
            <person name="Tisza M.J."/>
            <person name="Buck C.B."/>
        </authorList>
    </citation>
    <scope>NUCLEOTIDE SEQUENCE</scope>
    <source>
        <strain evidence="1">CtiOl67</strain>
    </source>
</reference>
<accession>A0A8S5QJE4</accession>